<evidence type="ECO:0008006" key="3">
    <source>
        <dbReference type="Google" id="ProtNLM"/>
    </source>
</evidence>
<proteinExistence type="predicted"/>
<gene>
    <name evidence="1" type="ORF">AHA02nite_07800</name>
</gene>
<dbReference type="AlphaFoldDB" id="A0A511W1T2"/>
<dbReference type="Proteomes" id="UP000321440">
    <property type="component" value="Unassembled WGS sequence"/>
</dbReference>
<reference evidence="1 2" key="1">
    <citation type="submission" date="2019-07" db="EMBL/GenBank/DDBJ databases">
        <title>Whole genome shotgun sequence of Alkalibacillus haloalkaliphilus NBRC 103110.</title>
        <authorList>
            <person name="Hosoyama A."/>
            <person name="Uohara A."/>
            <person name="Ohji S."/>
            <person name="Ichikawa N."/>
        </authorList>
    </citation>
    <scope>NUCLEOTIDE SEQUENCE [LARGE SCALE GENOMIC DNA]</scope>
    <source>
        <strain evidence="1 2">NBRC 103110</strain>
    </source>
</reference>
<evidence type="ECO:0000313" key="1">
    <source>
        <dbReference type="EMBL" id="GEN45004.1"/>
    </source>
</evidence>
<name>A0A511W1T2_9BACI</name>
<evidence type="ECO:0000313" key="2">
    <source>
        <dbReference type="Proteomes" id="UP000321440"/>
    </source>
</evidence>
<organism evidence="1 2">
    <name type="scientific">Alkalibacillus haloalkaliphilus</name>
    <dbReference type="NCBI Taxonomy" id="94136"/>
    <lineage>
        <taxon>Bacteria</taxon>
        <taxon>Bacillati</taxon>
        <taxon>Bacillota</taxon>
        <taxon>Bacilli</taxon>
        <taxon>Bacillales</taxon>
        <taxon>Bacillaceae</taxon>
        <taxon>Alkalibacillus</taxon>
    </lineage>
</organism>
<dbReference type="RefSeq" id="WP_146814570.1">
    <property type="nucleotide sequence ID" value="NZ_BJYA01000002.1"/>
</dbReference>
<keyword evidence="2" id="KW-1185">Reference proteome</keyword>
<comment type="caution">
    <text evidence="1">The sequence shown here is derived from an EMBL/GenBank/DDBJ whole genome shotgun (WGS) entry which is preliminary data.</text>
</comment>
<accession>A0A511W1T2</accession>
<dbReference type="OrthoDB" id="2112405at2"/>
<dbReference type="EMBL" id="BJYA01000002">
    <property type="protein sequence ID" value="GEN45004.1"/>
    <property type="molecule type" value="Genomic_DNA"/>
</dbReference>
<sequence>MNQLFQKSLQDRRKLEIVYMDSENNITQRTVRIVKIDDDRILAFCYSKKKVRSFKKENILAIHPVRLNQYEMEA</sequence>
<protein>
    <recommendedName>
        <fullName evidence="3">WYL domain-containing protein</fullName>
    </recommendedName>
</protein>